<dbReference type="AlphaFoldDB" id="A0A6A6ECJ6"/>
<sequence length="56" mass="6391">MCDRDIIPITYANCTASPKHEHSPKIVLRPCATHCGTWKDNHLAQTTERRQNCPKC</sequence>
<dbReference type="Proteomes" id="UP000800200">
    <property type="component" value="Unassembled WGS sequence"/>
</dbReference>
<evidence type="ECO:0000313" key="2">
    <source>
        <dbReference type="Proteomes" id="UP000800200"/>
    </source>
</evidence>
<evidence type="ECO:0000313" key="1">
    <source>
        <dbReference type="EMBL" id="KAF2188765.1"/>
    </source>
</evidence>
<organism evidence="1 2">
    <name type="scientific">Zopfia rhizophila CBS 207.26</name>
    <dbReference type="NCBI Taxonomy" id="1314779"/>
    <lineage>
        <taxon>Eukaryota</taxon>
        <taxon>Fungi</taxon>
        <taxon>Dikarya</taxon>
        <taxon>Ascomycota</taxon>
        <taxon>Pezizomycotina</taxon>
        <taxon>Dothideomycetes</taxon>
        <taxon>Dothideomycetes incertae sedis</taxon>
        <taxon>Zopfiaceae</taxon>
        <taxon>Zopfia</taxon>
    </lineage>
</organism>
<dbReference type="EMBL" id="ML994622">
    <property type="protein sequence ID" value="KAF2188765.1"/>
    <property type="molecule type" value="Genomic_DNA"/>
</dbReference>
<gene>
    <name evidence="1" type="ORF">K469DRAFT_702458</name>
</gene>
<name>A0A6A6ECJ6_9PEZI</name>
<accession>A0A6A6ECJ6</accession>
<reference evidence="1" key="1">
    <citation type="journal article" date="2020" name="Stud. Mycol.">
        <title>101 Dothideomycetes genomes: a test case for predicting lifestyles and emergence of pathogens.</title>
        <authorList>
            <person name="Haridas S."/>
            <person name="Albert R."/>
            <person name="Binder M."/>
            <person name="Bloem J."/>
            <person name="Labutti K."/>
            <person name="Salamov A."/>
            <person name="Andreopoulos B."/>
            <person name="Baker S."/>
            <person name="Barry K."/>
            <person name="Bills G."/>
            <person name="Bluhm B."/>
            <person name="Cannon C."/>
            <person name="Castanera R."/>
            <person name="Culley D."/>
            <person name="Daum C."/>
            <person name="Ezra D."/>
            <person name="Gonzalez J."/>
            <person name="Henrissat B."/>
            <person name="Kuo A."/>
            <person name="Liang C."/>
            <person name="Lipzen A."/>
            <person name="Lutzoni F."/>
            <person name="Magnuson J."/>
            <person name="Mondo S."/>
            <person name="Nolan M."/>
            <person name="Ohm R."/>
            <person name="Pangilinan J."/>
            <person name="Park H.-J."/>
            <person name="Ramirez L."/>
            <person name="Alfaro M."/>
            <person name="Sun H."/>
            <person name="Tritt A."/>
            <person name="Yoshinaga Y."/>
            <person name="Zwiers L.-H."/>
            <person name="Turgeon B."/>
            <person name="Goodwin S."/>
            <person name="Spatafora J."/>
            <person name="Crous P."/>
            <person name="Grigoriev I."/>
        </authorList>
    </citation>
    <scope>NUCLEOTIDE SEQUENCE</scope>
    <source>
        <strain evidence="1">CBS 207.26</strain>
    </source>
</reference>
<keyword evidence="2" id="KW-1185">Reference proteome</keyword>
<proteinExistence type="predicted"/>
<protein>
    <submittedName>
        <fullName evidence="1">Uncharacterized protein</fullName>
    </submittedName>
</protein>